<dbReference type="Gene3D" id="1.10.510.10">
    <property type="entry name" value="Transferase(Phosphotransferase) domain 1"/>
    <property type="match status" value="1"/>
</dbReference>
<dbReference type="InterPro" id="IPR000719">
    <property type="entry name" value="Prot_kinase_dom"/>
</dbReference>
<dbReference type="SUPFAM" id="SSF50998">
    <property type="entry name" value="Quinoprotein alcohol dehydrogenase-like"/>
    <property type="match status" value="1"/>
</dbReference>
<evidence type="ECO:0000256" key="4">
    <source>
        <dbReference type="ARBA" id="ARBA00022777"/>
    </source>
</evidence>
<dbReference type="InterPro" id="IPR015943">
    <property type="entry name" value="WD40/YVTN_repeat-like_dom_sf"/>
</dbReference>
<reference evidence="9" key="1">
    <citation type="journal article" date="2019" name="Int. J. Syst. Evol. Microbiol.">
        <title>The Global Catalogue of Microorganisms (GCM) 10K type strain sequencing project: providing services to taxonomists for standard genome sequencing and annotation.</title>
        <authorList>
            <consortium name="The Broad Institute Genomics Platform"/>
            <consortium name="The Broad Institute Genome Sequencing Center for Infectious Disease"/>
            <person name="Wu L."/>
            <person name="Ma J."/>
        </authorList>
    </citation>
    <scope>NUCLEOTIDE SEQUENCE [LARGE SCALE GENOMIC DNA]</scope>
    <source>
        <strain evidence="9">KLKA75</strain>
    </source>
</reference>
<dbReference type="InterPro" id="IPR002372">
    <property type="entry name" value="PQQ_rpt_dom"/>
</dbReference>
<proteinExistence type="predicted"/>
<keyword evidence="4" id="KW-0418">Kinase</keyword>
<dbReference type="Pfam" id="PF00069">
    <property type="entry name" value="Pkinase"/>
    <property type="match status" value="1"/>
</dbReference>
<evidence type="ECO:0000256" key="3">
    <source>
        <dbReference type="ARBA" id="ARBA00022741"/>
    </source>
</evidence>
<organism evidence="8 9">
    <name type="scientific">Actinomadura gamaensis</name>
    <dbReference type="NCBI Taxonomy" id="1763541"/>
    <lineage>
        <taxon>Bacteria</taxon>
        <taxon>Bacillati</taxon>
        <taxon>Actinomycetota</taxon>
        <taxon>Actinomycetes</taxon>
        <taxon>Streptosporangiales</taxon>
        <taxon>Thermomonosporaceae</taxon>
        <taxon>Actinomadura</taxon>
    </lineage>
</organism>
<dbReference type="Pfam" id="PF13360">
    <property type="entry name" value="PQQ_2"/>
    <property type="match status" value="1"/>
</dbReference>
<dbReference type="RefSeq" id="WP_378253451.1">
    <property type="nucleotide sequence ID" value="NZ_JBHSIT010000002.1"/>
</dbReference>
<feature type="compositionally biased region" description="Low complexity" evidence="6">
    <location>
        <begin position="218"/>
        <end position="234"/>
    </location>
</feature>
<accession>A0ABV9TU03</accession>
<keyword evidence="3" id="KW-0547">Nucleotide-binding</keyword>
<gene>
    <name evidence="8" type="ORF">ACFPCY_09670</name>
</gene>
<dbReference type="EMBL" id="JBHSIT010000002">
    <property type="protein sequence ID" value="MFC4907587.1"/>
    <property type="molecule type" value="Genomic_DNA"/>
</dbReference>
<dbReference type="Proteomes" id="UP001595872">
    <property type="component" value="Unassembled WGS sequence"/>
</dbReference>
<dbReference type="InterPro" id="IPR050660">
    <property type="entry name" value="NEK_Ser/Thr_kinase"/>
</dbReference>
<dbReference type="InterPro" id="IPR011047">
    <property type="entry name" value="Quinoprotein_ADH-like_sf"/>
</dbReference>
<keyword evidence="2" id="KW-0808">Transferase</keyword>
<sequence length="475" mass="49185">MPYRRGYFSEAVARLGTLPEPALRVLGAGLAEALQAVHAVGLVHGDLKPANILPAEDGPKVIDFGITKALDASRLTGTGGVVGTPAFMAPEQISGGTVGTAADVFALGGVLVHAATGFGPFSKGDSASLLYRVMYEEPQLEGVPASLRALVAACLDKDPAKRPGLAVVLESLAPGDPAALVSAALVSAALRREVAAREQEATALASMPVTPPTPNCRASGAAASSPSPTATTPRPTTPPLTPSTSTAYALDIATGAVRWSRPYVTADLSLHGGDIALAGRPGNGIEALSVTTGKTLWGAEVPDDYSTGAPWVTVANGTVYLAGTRLDAWDATTGEHRWSFTPSASRNRDRTLIVNGRRAYTLDNRKLVALDARTGRRLWTADTPAADNAPLLALNGLVCTAVSGTADPGLYCWDERTGKLLWSHPLASSSGDDQWLLTNAGTFLVPCRAPLSPPSTSRAADAYLARAGSFRRPVL</sequence>
<evidence type="ECO:0000313" key="8">
    <source>
        <dbReference type="EMBL" id="MFC4907587.1"/>
    </source>
</evidence>
<dbReference type="EC" id="2.7.11.1" evidence="1"/>
<protein>
    <recommendedName>
        <fullName evidence="1">non-specific serine/threonine protein kinase</fullName>
        <ecNumber evidence="1">2.7.11.1</ecNumber>
    </recommendedName>
</protein>
<evidence type="ECO:0000256" key="2">
    <source>
        <dbReference type="ARBA" id="ARBA00022679"/>
    </source>
</evidence>
<comment type="caution">
    <text evidence="8">The sequence shown here is derived from an EMBL/GenBank/DDBJ whole genome shotgun (WGS) entry which is preliminary data.</text>
</comment>
<keyword evidence="9" id="KW-1185">Reference proteome</keyword>
<dbReference type="Gene3D" id="2.130.10.10">
    <property type="entry name" value="YVTN repeat-like/Quinoprotein amine dehydrogenase"/>
    <property type="match status" value="1"/>
</dbReference>
<evidence type="ECO:0000256" key="1">
    <source>
        <dbReference type="ARBA" id="ARBA00012513"/>
    </source>
</evidence>
<evidence type="ECO:0000259" key="7">
    <source>
        <dbReference type="PROSITE" id="PS50011"/>
    </source>
</evidence>
<dbReference type="CDD" id="cd14014">
    <property type="entry name" value="STKc_PknB_like"/>
    <property type="match status" value="1"/>
</dbReference>
<evidence type="ECO:0000256" key="6">
    <source>
        <dbReference type="SAM" id="MobiDB-lite"/>
    </source>
</evidence>
<name>A0ABV9TU03_9ACTN</name>
<dbReference type="PROSITE" id="PS50011">
    <property type="entry name" value="PROTEIN_KINASE_DOM"/>
    <property type="match status" value="1"/>
</dbReference>
<evidence type="ECO:0000313" key="9">
    <source>
        <dbReference type="Proteomes" id="UP001595872"/>
    </source>
</evidence>
<feature type="region of interest" description="Disordered" evidence="6">
    <location>
        <begin position="202"/>
        <end position="244"/>
    </location>
</feature>
<keyword evidence="5" id="KW-0067">ATP-binding</keyword>
<dbReference type="PANTHER" id="PTHR43671">
    <property type="entry name" value="SERINE/THREONINE-PROTEIN KINASE NEK"/>
    <property type="match status" value="1"/>
</dbReference>
<dbReference type="InterPro" id="IPR011009">
    <property type="entry name" value="Kinase-like_dom_sf"/>
</dbReference>
<dbReference type="SMART" id="SM00220">
    <property type="entry name" value="S_TKc"/>
    <property type="match status" value="1"/>
</dbReference>
<evidence type="ECO:0000256" key="5">
    <source>
        <dbReference type="ARBA" id="ARBA00022840"/>
    </source>
</evidence>
<dbReference type="PANTHER" id="PTHR43671:SF13">
    <property type="entry name" value="SERINE_THREONINE-PROTEIN KINASE NEK2"/>
    <property type="match status" value="1"/>
</dbReference>
<feature type="domain" description="Protein kinase" evidence="7">
    <location>
        <begin position="1"/>
        <end position="179"/>
    </location>
</feature>
<dbReference type="SUPFAM" id="SSF56112">
    <property type="entry name" value="Protein kinase-like (PK-like)"/>
    <property type="match status" value="1"/>
</dbReference>